<accession>A0A1H4Z9Q5</accession>
<protein>
    <submittedName>
        <fullName evidence="1">Uncharacterized protein</fullName>
    </submittedName>
</protein>
<sequence>MSAQAGSVCQVTDDAVIWNRLAALLPEAEAQEVKDCWDIGEQEAGLGLLVSGILGHQVPISETVRAQISVLAETWGERETLAPRILQCRDDGAPGHLKLIEDGGSTVAEAIGAAEQDLAGLVLVPWIACTRCGQVLMRAHARESWGDLSYLAQHYVITTPNRATVLRLFPADSAGAAFDTLQRACSDAP</sequence>
<dbReference type="EMBL" id="FNTD01000004">
    <property type="protein sequence ID" value="SED26986.1"/>
    <property type="molecule type" value="Genomic_DNA"/>
</dbReference>
<dbReference type="Proteomes" id="UP000182375">
    <property type="component" value="Unassembled WGS sequence"/>
</dbReference>
<dbReference type="AlphaFoldDB" id="A0A1H4Z9Q5"/>
<proteinExistence type="predicted"/>
<name>A0A1H4Z9Q5_9ACTN</name>
<evidence type="ECO:0000313" key="2">
    <source>
        <dbReference type="Proteomes" id="UP000182375"/>
    </source>
</evidence>
<reference evidence="1 2" key="1">
    <citation type="submission" date="2016-10" db="EMBL/GenBank/DDBJ databases">
        <authorList>
            <person name="de Groot N.N."/>
        </authorList>
    </citation>
    <scope>NUCLEOTIDE SEQUENCE [LARGE SCALE GENOMIC DNA]</scope>
    <source>
        <strain evidence="1 2">DSM 40306</strain>
    </source>
</reference>
<evidence type="ECO:0000313" key="1">
    <source>
        <dbReference type="EMBL" id="SED26986.1"/>
    </source>
</evidence>
<organism evidence="1 2">
    <name type="scientific">Streptomyces misionensis</name>
    <dbReference type="NCBI Taxonomy" id="67331"/>
    <lineage>
        <taxon>Bacteria</taxon>
        <taxon>Bacillati</taxon>
        <taxon>Actinomycetota</taxon>
        <taxon>Actinomycetes</taxon>
        <taxon>Kitasatosporales</taxon>
        <taxon>Streptomycetaceae</taxon>
        <taxon>Streptomyces</taxon>
    </lineage>
</organism>
<gene>
    <name evidence="1" type="ORF">SAMN04490357_4336</name>
</gene>